<comment type="subcellular location">
    <subcellularLocation>
        <location evidence="1">Membrane</location>
        <topology evidence="1">Multi-pass membrane protein</topology>
    </subcellularLocation>
</comment>
<feature type="transmembrane region" description="Helical" evidence="5">
    <location>
        <begin position="391"/>
        <end position="409"/>
    </location>
</feature>
<feature type="transmembrane region" description="Helical" evidence="5">
    <location>
        <begin position="34"/>
        <end position="53"/>
    </location>
</feature>
<dbReference type="PANTHER" id="PTHR37422">
    <property type="entry name" value="TEICHURONIC ACID BIOSYNTHESIS PROTEIN TUAE"/>
    <property type="match status" value="1"/>
</dbReference>
<evidence type="ECO:0000256" key="2">
    <source>
        <dbReference type="ARBA" id="ARBA00022692"/>
    </source>
</evidence>
<sequence>MSLLESLLVYLIYTYIIVLPITPSKFMIGKRIPFNGDSIIIVIIIFYIINLIFNKESRGRFISGIQNSFKDKFSICLVVWISMMFISITYSADRKLALGESVRFSTYIILFFIIKYEIYKKSTLDRILNVITGTILIIDVVGIIEYFKGMGIVQGSGSNSFLRIVSTIENSNNLGALCVLLLFPYIMLAIKENNNIKKILYTSISFLTVFNIILSFSRNAFIGLFIGCLVFIFTYNIKLLWGLGTIVPLTLLLPKVRNRVKDIGNISQNLSRITLWEIAFLMIKDHPFLGVGAGNYRAYYKQYVSKVKYLGYSASSKFHPHNIYIKSQVELGIIGLCSLLLYLIFNLNNIIKFYNTVEEKHYKYFYKGFISSLVAFMIMNFIDNFFSAPKVIGFFWIIIAIANSYQYNIDNQKLNM</sequence>
<dbReference type="PANTHER" id="PTHR37422:SF17">
    <property type="entry name" value="O-ANTIGEN LIGASE"/>
    <property type="match status" value="1"/>
</dbReference>
<feature type="transmembrane region" description="Helical" evidence="5">
    <location>
        <begin position="222"/>
        <end position="253"/>
    </location>
</feature>
<dbReference type="KEGG" id="hhw:NCTC503_01992"/>
<keyword evidence="2 5" id="KW-0812">Transmembrane</keyword>
<protein>
    <submittedName>
        <fullName evidence="7">Exopolysaccharide biosynthesis family protein</fullName>
    </submittedName>
</protein>
<feature type="transmembrane region" description="Helical" evidence="5">
    <location>
        <begin position="199"/>
        <end position="216"/>
    </location>
</feature>
<feature type="transmembrane region" description="Helical" evidence="5">
    <location>
        <begin position="173"/>
        <end position="190"/>
    </location>
</feature>
<keyword evidence="4 5" id="KW-0472">Membrane</keyword>
<evidence type="ECO:0000256" key="3">
    <source>
        <dbReference type="ARBA" id="ARBA00022989"/>
    </source>
</evidence>
<gene>
    <name evidence="7" type="ORF">NCTC503_01992</name>
</gene>
<dbReference type="Pfam" id="PF04932">
    <property type="entry name" value="Wzy_C"/>
    <property type="match status" value="1"/>
</dbReference>
<feature type="transmembrane region" description="Helical" evidence="5">
    <location>
        <begin position="73"/>
        <end position="90"/>
    </location>
</feature>
<dbReference type="AlphaFoldDB" id="A0A4U9RUL8"/>
<organism evidence="7 8">
    <name type="scientific">Hathewaya histolytica</name>
    <name type="common">Clostridium histolyticum</name>
    <dbReference type="NCBI Taxonomy" id="1498"/>
    <lineage>
        <taxon>Bacteria</taxon>
        <taxon>Bacillati</taxon>
        <taxon>Bacillota</taxon>
        <taxon>Clostridia</taxon>
        <taxon>Eubacteriales</taxon>
        <taxon>Clostridiaceae</taxon>
        <taxon>Hathewaya</taxon>
    </lineage>
</organism>
<feature type="transmembrane region" description="Helical" evidence="5">
    <location>
        <begin position="96"/>
        <end position="114"/>
    </location>
</feature>
<evidence type="ECO:0000256" key="4">
    <source>
        <dbReference type="ARBA" id="ARBA00023136"/>
    </source>
</evidence>
<evidence type="ECO:0000256" key="1">
    <source>
        <dbReference type="ARBA" id="ARBA00004141"/>
    </source>
</evidence>
<evidence type="ECO:0000313" key="8">
    <source>
        <dbReference type="Proteomes" id="UP000308489"/>
    </source>
</evidence>
<reference evidence="7 8" key="1">
    <citation type="submission" date="2019-05" db="EMBL/GenBank/DDBJ databases">
        <authorList>
            <consortium name="Pathogen Informatics"/>
        </authorList>
    </citation>
    <scope>NUCLEOTIDE SEQUENCE [LARGE SCALE GENOMIC DNA]</scope>
    <source>
        <strain evidence="7 8">NCTC503</strain>
    </source>
</reference>
<evidence type="ECO:0000313" key="7">
    <source>
        <dbReference type="EMBL" id="VTQ92700.1"/>
    </source>
</evidence>
<dbReference type="InterPro" id="IPR007016">
    <property type="entry name" value="O-antigen_ligase-rel_domated"/>
</dbReference>
<dbReference type="OrthoDB" id="9806320at2"/>
<feature type="transmembrane region" description="Helical" evidence="5">
    <location>
        <begin position="7"/>
        <end position="28"/>
    </location>
</feature>
<accession>A0A4U9RUL8</accession>
<dbReference type="RefSeq" id="WP_138210573.1">
    <property type="nucleotide sequence ID" value="NZ_CBCSDB010000001.1"/>
</dbReference>
<feature type="transmembrane region" description="Helical" evidence="5">
    <location>
        <begin position="126"/>
        <end position="147"/>
    </location>
</feature>
<feature type="transmembrane region" description="Helical" evidence="5">
    <location>
        <begin position="323"/>
        <end position="344"/>
    </location>
</feature>
<evidence type="ECO:0000256" key="5">
    <source>
        <dbReference type="SAM" id="Phobius"/>
    </source>
</evidence>
<keyword evidence="8" id="KW-1185">Reference proteome</keyword>
<dbReference type="InterPro" id="IPR051533">
    <property type="entry name" value="WaaL-like"/>
</dbReference>
<keyword evidence="3 5" id="KW-1133">Transmembrane helix</keyword>
<proteinExistence type="predicted"/>
<dbReference type="EMBL" id="LR590481">
    <property type="protein sequence ID" value="VTQ92700.1"/>
    <property type="molecule type" value="Genomic_DNA"/>
</dbReference>
<feature type="domain" description="O-antigen ligase-related" evidence="6">
    <location>
        <begin position="205"/>
        <end position="338"/>
    </location>
</feature>
<feature type="transmembrane region" description="Helical" evidence="5">
    <location>
        <begin position="364"/>
        <end position="382"/>
    </location>
</feature>
<dbReference type="Proteomes" id="UP000308489">
    <property type="component" value="Chromosome 1"/>
</dbReference>
<evidence type="ECO:0000259" key="6">
    <source>
        <dbReference type="Pfam" id="PF04932"/>
    </source>
</evidence>
<name>A0A4U9RUL8_HATHI</name>
<dbReference type="GO" id="GO:0016020">
    <property type="term" value="C:membrane"/>
    <property type="evidence" value="ECO:0007669"/>
    <property type="project" value="UniProtKB-SubCell"/>
</dbReference>